<sequence>MSRQLLAWETEERKLQSVYDDISLHRIVPAQQTIARYLKKHPKSQPALIINMYIMQKTGADESDILQVYKQIQTLAGPKKEMTGRGVWWCTLTLRNMGRLDLAQKVYQDLYDLHPETYQLLEQVFLHSAAAWDVPTMVSSSRKMFNATRDPKWARLAAWAEWVQKAPQPAPSDPYPCPAPANSLKIAQVLLSTTGNTCETSDIFWLRAQILLSSSQPGDLLKLARQEAQEGSLARLWWRMEAVKAALVRCGKEGQKEWEAERQWVAEMLQKDDGSQRNYAFYQYLLLTTQNSTDPDSVRGTVALLKSLAEQIGEKERAPQLAQLEFDRILHHTKIASETDIPSHLMDDEEWLDKVEQYWNRWGSKGSIITELIAISRENEKRKTIVENFLKARAAQQHHDETSFKEVSNACIILLMEKDAEWMPKNEDIEKYWRLYHEGLQYGRNLAKTDVQSSDPIGLLTVNLLLIMWHSSPKNMVPLYKSIICLEKICRESPICMHAHYLLIRLYRLIGAASLIGPHLTTLGLSEIQLDNLLHITVERGAIEALVAKNDDIWSSHANKALNMYQRTASDFPEYVKECLGNETYSKIASVRHLASSLRDSLSSHVLAIEQARLHAFNSPLVPFPLQLTRRLQKSLKAEMIDLRNWDLIQEIGGKRKLTKDITQLGDKRPIKDNWVKTMGRFWLAIGEFIKSGEVLDLELKDLEALLDHEQALVKYGSSVLKTASKALKPSTEVAESEEPEKSLQGIFCENIRICCGDHTSRWSLIQSYISLAQLIKIIDLVLSRVTEAAKPVKGKKKPIQLSAFIADLRNEIQDLKNTGIAELNKRLDAVRDEDEIKWDCLSSLFGEDVYLQDVFENLMNARKASLDNLKPLLSIKK</sequence>
<dbReference type="PANTHER" id="PTHR22767">
    <property type="entry name" value="N-TERMINAL ACETYLTRANSFERASE-RELATED"/>
    <property type="match status" value="1"/>
</dbReference>
<dbReference type="AlphaFoldDB" id="A0A854QAJ5"/>
<dbReference type="PANTHER" id="PTHR22767:SF3">
    <property type="entry name" value="N-ALPHA-ACETYLTRANSFERASE 25, NATB AUXILIARY SUBUNIT"/>
    <property type="match status" value="1"/>
</dbReference>
<evidence type="ECO:0000313" key="3">
    <source>
        <dbReference type="Proteomes" id="UP000199727"/>
    </source>
</evidence>
<proteinExistence type="inferred from homology"/>
<dbReference type="Proteomes" id="UP000199727">
    <property type="component" value="Unassembled WGS sequence"/>
</dbReference>
<protein>
    <submittedName>
        <fullName evidence="2">Uncharacterized protein</fullName>
    </submittedName>
</protein>
<organism evidence="2 3">
    <name type="scientific">Cryptococcus neoformans Tu259-1</name>
    <dbReference type="NCBI Taxonomy" id="1230072"/>
    <lineage>
        <taxon>Eukaryota</taxon>
        <taxon>Fungi</taxon>
        <taxon>Dikarya</taxon>
        <taxon>Basidiomycota</taxon>
        <taxon>Agaricomycotina</taxon>
        <taxon>Tremellomycetes</taxon>
        <taxon>Tremellales</taxon>
        <taxon>Cryptococcaceae</taxon>
        <taxon>Cryptococcus</taxon>
        <taxon>Cryptococcus neoformans species complex</taxon>
    </lineage>
</organism>
<dbReference type="GO" id="GO:0031416">
    <property type="term" value="C:NatB complex"/>
    <property type="evidence" value="ECO:0007669"/>
    <property type="project" value="TreeGrafter"/>
</dbReference>
<dbReference type="EMBL" id="AMKT01000041">
    <property type="protein sequence ID" value="OXG21817.1"/>
    <property type="molecule type" value="Genomic_DNA"/>
</dbReference>
<reference evidence="2 3" key="1">
    <citation type="submission" date="2017-06" db="EMBL/GenBank/DDBJ databases">
        <title>Global population genomics of the pathogenic fungus Cryptococcus neoformans var. grubii.</title>
        <authorList>
            <person name="Cuomo C."/>
            <person name="Litvintseva A."/>
            <person name="Chen Y."/>
            <person name="Young S."/>
            <person name="Zeng Q."/>
            <person name="Chapman S."/>
            <person name="Gujja S."/>
            <person name="Saif S."/>
            <person name="Birren B."/>
        </authorList>
    </citation>
    <scope>NUCLEOTIDE SEQUENCE [LARGE SCALE GENOMIC DNA]</scope>
    <source>
        <strain evidence="2 3">Tu259-1</strain>
    </source>
</reference>
<evidence type="ECO:0000256" key="1">
    <source>
        <dbReference type="ARBA" id="ARBA00006298"/>
    </source>
</evidence>
<comment type="similarity">
    <text evidence="1">Belongs to the MDM20/NAA25 family.</text>
</comment>
<evidence type="ECO:0000313" key="2">
    <source>
        <dbReference type="EMBL" id="OXG21817.1"/>
    </source>
</evidence>
<name>A0A854QAJ5_CRYNE</name>
<gene>
    <name evidence="2" type="ORF">C361_03242</name>
</gene>
<dbReference type="InterPro" id="IPR019183">
    <property type="entry name" value="NAA25_NatB_aux_su"/>
</dbReference>
<dbReference type="OrthoDB" id="1874341at2759"/>
<dbReference type="Pfam" id="PF09797">
    <property type="entry name" value="NatB_MDM20"/>
    <property type="match status" value="1"/>
</dbReference>
<comment type="caution">
    <text evidence="2">The sequence shown here is derived from an EMBL/GenBank/DDBJ whole genome shotgun (WGS) entry which is preliminary data.</text>
</comment>
<accession>A0A854QAJ5</accession>